<keyword evidence="5" id="KW-0408">Iron</keyword>
<comment type="similarity">
    <text evidence="7">Belongs to the radical SAM superfamily. Anaerobic sulfatase-maturating enzyme family.</text>
</comment>
<accession>A0A5A5TA92</accession>
<keyword evidence="3" id="KW-0949">S-adenosyl-L-methionine</keyword>
<dbReference type="GO" id="GO:0051539">
    <property type="term" value="F:4 iron, 4 sulfur cluster binding"/>
    <property type="evidence" value="ECO:0007669"/>
    <property type="project" value="UniProtKB-KW"/>
</dbReference>
<dbReference type="EMBL" id="BIXY01000024">
    <property type="protein sequence ID" value="GCF08430.1"/>
    <property type="molecule type" value="Genomic_DNA"/>
</dbReference>
<gene>
    <name evidence="9" type="ORF">KDI_19940</name>
</gene>
<dbReference type="OrthoDB" id="9808591at2"/>
<evidence type="ECO:0000256" key="5">
    <source>
        <dbReference type="ARBA" id="ARBA00023004"/>
    </source>
</evidence>
<dbReference type="InterPro" id="IPR007197">
    <property type="entry name" value="rSAM"/>
</dbReference>
<dbReference type="PROSITE" id="PS01305">
    <property type="entry name" value="MOAA_NIFB_PQQE"/>
    <property type="match status" value="1"/>
</dbReference>
<keyword evidence="4" id="KW-0479">Metal-binding</keyword>
<dbReference type="SFLD" id="SFLDS00029">
    <property type="entry name" value="Radical_SAM"/>
    <property type="match status" value="1"/>
</dbReference>
<dbReference type="SFLD" id="SFLDG01067">
    <property type="entry name" value="SPASM/twitch_domain_containing"/>
    <property type="match status" value="1"/>
</dbReference>
<dbReference type="Gene3D" id="3.20.20.70">
    <property type="entry name" value="Aldolase class I"/>
    <property type="match status" value="1"/>
</dbReference>
<name>A0A5A5TA92_9CHLR</name>
<evidence type="ECO:0000256" key="2">
    <source>
        <dbReference type="ARBA" id="ARBA00022485"/>
    </source>
</evidence>
<feature type="domain" description="Radical SAM core" evidence="8">
    <location>
        <begin position="173"/>
        <end position="322"/>
    </location>
</feature>
<keyword evidence="10" id="KW-1185">Reference proteome</keyword>
<evidence type="ECO:0000256" key="1">
    <source>
        <dbReference type="ARBA" id="ARBA00001966"/>
    </source>
</evidence>
<comment type="cofactor">
    <cofactor evidence="1">
        <name>[4Fe-4S] cluster</name>
        <dbReference type="ChEBI" id="CHEBI:49883"/>
    </cofactor>
</comment>
<evidence type="ECO:0000259" key="8">
    <source>
        <dbReference type="Pfam" id="PF04055"/>
    </source>
</evidence>
<dbReference type="SFLD" id="SFLDG01386">
    <property type="entry name" value="main_SPASM_domain-containing"/>
    <property type="match status" value="1"/>
</dbReference>
<sequence length="522" mass="57730">MIHIWLDTALLAQITHAGNASMMCPNECSNHNATPGLGHNATNTHAAVSVPVALTSTVPELMQLYQHTFVIANALHIQHDQDKRWLICNPTGSGKLAVLDEPAFALLQRFTLPRTLQEVCEEATIEPLRVARAVSLLTELDFLQDLTARAASTQATSHSLQDDKQMLAVWLHVTNACNLRCHYCYVAKDSEHMAEDTMRRSVDAVIRSALLNGYQGIHLTYAGGEATLRLPQVIATHDYALQQTEIHGLTLVAGMISNGAAFPVRMIEQLKERHINVALSLDGIAADHDQQRPLINGAGSFALVDRTITRLLQHGLVPSINVTVTQRNLARLPELLGYILARDLPFGLSYYRDNDCSSRLTDLQFSDTQMIQGMHAAFTYIEKHLPASTLLDALVDKTKMYGSRTYHCGVGRDYLAINQRGGIASCQMEIANPLTTIAAENPLRVIRAERRGVQAVAVQEKEGCRDCEWRNWCSGGCAMLTYRMTGRSDIKSPNCAIYKALFPAALRLEALRLLKYVSPIEI</sequence>
<dbReference type="GO" id="GO:0016491">
    <property type="term" value="F:oxidoreductase activity"/>
    <property type="evidence" value="ECO:0007669"/>
    <property type="project" value="InterPro"/>
</dbReference>
<organism evidence="9 10">
    <name type="scientific">Dictyobacter arantiisoli</name>
    <dbReference type="NCBI Taxonomy" id="2014874"/>
    <lineage>
        <taxon>Bacteria</taxon>
        <taxon>Bacillati</taxon>
        <taxon>Chloroflexota</taxon>
        <taxon>Ktedonobacteria</taxon>
        <taxon>Ktedonobacterales</taxon>
        <taxon>Dictyobacteraceae</taxon>
        <taxon>Dictyobacter</taxon>
    </lineage>
</organism>
<dbReference type="PANTHER" id="PTHR43273:SF3">
    <property type="entry name" value="ANAEROBIC SULFATASE-MATURATING ENZYME HOMOLOG ASLB-RELATED"/>
    <property type="match status" value="1"/>
</dbReference>
<dbReference type="Pfam" id="PF04055">
    <property type="entry name" value="Radical_SAM"/>
    <property type="match status" value="1"/>
</dbReference>
<dbReference type="SFLD" id="SFLDG01384">
    <property type="entry name" value="thioether_bond_formation_requi"/>
    <property type="match status" value="1"/>
</dbReference>
<comment type="caution">
    <text evidence="9">The sequence shown here is derived from an EMBL/GenBank/DDBJ whole genome shotgun (WGS) entry which is preliminary data.</text>
</comment>
<dbReference type="RefSeq" id="WP_149401419.1">
    <property type="nucleotide sequence ID" value="NZ_BIXY01000024.1"/>
</dbReference>
<keyword evidence="6" id="KW-0411">Iron-sulfur</keyword>
<dbReference type="PANTHER" id="PTHR43273">
    <property type="entry name" value="ANAEROBIC SULFATASE-MATURATING ENZYME HOMOLOG ASLB-RELATED"/>
    <property type="match status" value="1"/>
</dbReference>
<dbReference type="CDD" id="cd01335">
    <property type="entry name" value="Radical_SAM"/>
    <property type="match status" value="1"/>
</dbReference>
<dbReference type="AlphaFoldDB" id="A0A5A5TA92"/>
<evidence type="ECO:0000313" key="9">
    <source>
        <dbReference type="EMBL" id="GCF08430.1"/>
    </source>
</evidence>
<evidence type="ECO:0000256" key="4">
    <source>
        <dbReference type="ARBA" id="ARBA00022723"/>
    </source>
</evidence>
<dbReference type="InterPro" id="IPR058240">
    <property type="entry name" value="rSAM_sf"/>
</dbReference>
<evidence type="ECO:0000256" key="3">
    <source>
        <dbReference type="ARBA" id="ARBA00022691"/>
    </source>
</evidence>
<dbReference type="SUPFAM" id="SSF102114">
    <property type="entry name" value="Radical SAM enzymes"/>
    <property type="match status" value="1"/>
</dbReference>
<keyword evidence="2" id="KW-0004">4Fe-4S</keyword>
<dbReference type="InterPro" id="IPR013785">
    <property type="entry name" value="Aldolase_TIM"/>
</dbReference>
<proteinExistence type="inferred from homology"/>
<dbReference type="InterPro" id="IPR023867">
    <property type="entry name" value="Sulphatase_maturase_rSAM"/>
</dbReference>
<reference evidence="9 10" key="1">
    <citation type="submission" date="2019-01" db="EMBL/GenBank/DDBJ databases">
        <title>Draft genome sequence of Dictyobacter sp. Uno17.</title>
        <authorList>
            <person name="Wang C.M."/>
            <person name="Zheng Y."/>
            <person name="Sakai Y."/>
            <person name="Abe K."/>
            <person name="Yokota A."/>
            <person name="Yabe S."/>
        </authorList>
    </citation>
    <scope>NUCLEOTIDE SEQUENCE [LARGE SCALE GENOMIC DNA]</scope>
    <source>
        <strain evidence="9 10">Uno17</strain>
    </source>
</reference>
<dbReference type="GO" id="GO:0046872">
    <property type="term" value="F:metal ion binding"/>
    <property type="evidence" value="ECO:0007669"/>
    <property type="project" value="UniProtKB-KW"/>
</dbReference>
<dbReference type="Proteomes" id="UP000322530">
    <property type="component" value="Unassembled WGS sequence"/>
</dbReference>
<dbReference type="InterPro" id="IPR023885">
    <property type="entry name" value="4Fe4S-binding_SPASM_dom"/>
</dbReference>
<dbReference type="InterPro" id="IPR000385">
    <property type="entry name" value="MoaA_NifB_PqqE_Fe-S-bd_CS"/>
</dbReference>
<protein>
    <recommendedName>
        <fullName evidence="8">Radical SAM core domain-containing protein</fullName>
    </recommendedName>
</protein>
<dbReference type="NCBIfam" id="TIGR04085">
    <property type="entry name" value="rSAM_more_4Fe4S"/>
    <property type="match status" value="1"/>
</dbReference>
<evidence type="ECO:0000256" key="7">
    <source>
        <dbReference type="ARBA" id="ARBA00023601"/>
    </source>
</evidence>
<evidence type="ECO:0000313" key="10">
    <source>
        <dbReference type="Proteomes" id="UP000322530"/>
    </source>
</evidence>
<evidence type="ECO:0000256" key="6">
    <source>
        <dbReference type="ARBA" id="ARBA00023014"/>
    </source>
</evidence>